<reference evidence="2 3" key="1">
    <citation type="submission" date="2019-10" db="EMBL/GenBank/DDBJ databases">
        <title>Whole genome shotgun sequence of Acrocarpospora macrocephala NBRC 16266.</title>
        <authorList>
            <person name="Ichikawa N."/>
            <person name="Kimura A."/>
            <person name="Kitahashi Y."/>
            <person name="Komaki H."/>
            <person name="Oguchi A."/>
        </authorList>
    </citation>
    <scope>NUCLEOTIDE SEQUENCE [LARGE SCALE GENOMIC DNA]</scope>
    <source>
        <strain evidence="2 3">NBRC 16266</strain>
    </source>
</reference>
<name>A0A5M3X2S0_9ACTN</name>
<evidence type="ECO:0000313" key="2">
    <source>
        <dbReference type="EMBL" id="GES16037.1"/>
    </source>
</evidence>
<accession>A0A5M3X2S0</accession>
<dbReference type="Proteomes" id="UP000331127">
    <property type="component" value="Unassembled WGS sequence"/>
</dbReference>
<evidence type="ECO:0000256" key="1">
    <source>
        <dbReference type="SAM" id="MobiDB-lite"/>
    </source>
</evidence>
<keyword evidence="3" id="KW-1185">Reference proteome</keyword>
<feature type="compositionally biased region" description="Low complexity" evidence="1">
    <location>
        <begin position="71"/>
        <end position="80"/>
    </location>
</feature>
<evidence type="ECO:0000313" key="3">
    <source>
        <dbReference type="Proteomes" id="UP000331127"/>
    </source>
</evidence>
<dbReference type="EMBL" id="BLAE01000089">
    <property type="protein sequence ID" value="GES16037.1"/>
    <property type="molecule type" value="Genomic_DNA"/>
</dbReference>
<proteinExistence type="predicted"/>
<protein>
    <recommendedName>
        <fullName evidence="4">H repeat-associated protein N-terminal domain-containing protein</fullName>
    </recommendedName>
</protein>
<sequence>MDITDLRQAWAQIPHPRSPGPARRPHPLIGILALVQAAIVSGAVCQAAIRHAIPTAPSRSWRSSKSGATGGPAATQAPSPDTVDPDRPLPKPHPPIRSTRV</sequence>
<comment type="caution">
    <text evidence="2">The sequence shown here is derived from an EMBL/GenBank/DDBJ whole genome shotgun (WGS) entry which is preliminary data.</text>
</comment>
<organism evidence="2 3">
    <name type="scientific">Acrocarpospora macrocephala</name>
    <dbReference type="NCBI Taxonomy" id="150177"/>
    <lineage>
        <taxon>Bacteria</taxon>
        <taxon>Bacillati</taxon>
        <taxon>Actinomycetota</taxon>
        <taxon>Actinomycetes</taxon>
        <taxon>Streptosporangiales</taxon>
        <taxon>Streptosporangiaceae</taxon>
        <taxon>Acrocarpospora</taxon>
    </lineage>
</organism>
<feature type="region of interest" description="Disordered" evidence="1">
    <location>
        <begin position="53"/>
        <end position="101"/>
    </location>
</feature>
<dbReference type="AlphaFoldDB" id="A0A5M3X2S0"/>
<gene>
    <name evidence="2" type="ORF">Amac_096350</name>
</gene>
<feature type="region of interest" description="Disordered" evidence="1">
    <location>
        <begin position="1"/>
        <end position="26"/>
    </location>
</feature>
<evidence type="ECO:0008006" key="4">
    <source>
        <dbReference type="Google" id="ProtNLM"/>
    </source>
</evidence>